<protein>
    <submittedName>
        <fullName evidence="2">Uncharacterized protein</fullName>
    </submittedName>
</protein>
<evidence type="ECO:0000256" key="1">
    <source>
        <dbReference type="SAM" id="MobiDB-lite"/>
    </source>
</evidence>
<dbReference type="Proteomes" id="UP001057580">
    <property type="component" value="Chromosome"/>
</dbReference>
<proteinExistence type="predicted"/>
<evidence type="ECO:0000313" key="2">
    <source>
        <dbReference type="EMBL" id="UWM54306.1"/>
    </source>
</evidence>
<accession>A0A9E7R213</accession>
<reference evidence="2" key="1">
    <citation type="submission" date="2022-09" db="EMBL/GenBank/DDBJ databases">
        <title>Diverse halophilic archaea isolated from saline environments.</title>
        <authorList>
            <person name="Cui H.-L."/>
        </authorList>
    </citation>
    <scope>NUCLEOTIDE SEQUENCE</scope>
    <source>
        <strain evidence="2">ZS-35-S2</strain>
    </source>
</reference>
<organism evidence="2 3">
    <name type="scientific">Salinirubellus salinus</name>
    <dbReference type="NCBI Taxonomy" id="1364945"/>
    <lineage>
        <taxon>Archaea</taxon>
        <taxon>Methanobacteriati</taxon>
        <taxon>Methanobacteriota</taxon>
        <taxon>Stenosarchaea group</taxon>
        <taxon>Halobacteria</taxon>
        <taxon>Halobacteriales</taxon>
        <taxon>Natronomonadaceae</taxon>
        <taxon>Salinirubellus</taxon>
    </lineage>
</organism>
<name>A0A9E7R213_9EURY</name>
<dbReference type="GeneID" id="74944673"/>
<keyword evidence="3" id="KW-1185">Reference proteome</keyword>
<dbReference type="KEGG" id="ssai:N0B31_19585"/>
<evidence type="ECO:0000313" key="3">
    <source>
        <dbReference type="Proteomes" id="UP001057580"/>
    </source>
</evidence>
<gene>
    <name evidence="2" type="ORF">N0B31_19585</name>
</gene>
<dbReference type="EMBL" id="CP104003">
    <property type="protein sequence ID" value="UWM54306.1"/>
    <property type="molecule type" value="Genomic_DNA"/>
</dbReference>
<sequence>MAQLPRLPLLAVVCLVLTAGCFGAVGDGNDAPRTPAGTPVQGTTPTGDWDPDDSVAVQRFTSGAAVCERSNVPTRMALSQNATAEVVTVTVDGNLSVDDVARFAPPAALVEDAPGRYTIWVSTREDTRRTPRACDGHVPYEAVFDLPHDGLDGFHLTVMHDGERVATWGNDSV</sequence>
<dbReference type="PROSITE" id="PS51257">
    <property type="entry name" value="PROKAR_LIPOPROTEIN"/>
    <property type="match status" value="1"/>
</dbReference>
<dbReference type="AlphaFoldDB" id="A0A9E7R213"/>
<feature type="region of interest" description="Disordered" evidence="1">
    <location>
        <begin position="27"/>
        <end position="51"/>
    </location>
</feature>
<dbReference type="RefSeq" id="WP_260593323.1">
    <property type="nucleotide sequence ID" value="NZ_CP104003.1"/>
</dbReference>